<proteinExistence type="predicted"/>
<feature type="non-terminal residue" evidence="1">
    <location>
        <position position="152"/>
    </location>
</feature>
<dbReference type="EMBL" id="CAJVPT010064112">
    <property type="protein sequence ID" value="CAG8769803.1"/>
    <property type="molecule type" value="Genomic_DNA"/>
</dbReference>
<gene>
    <name evidence="1" type="ORF">ACOLOM_LOCUS13709</name>
</gene>
<accession>A0ACA9QZ30</accession>
<evidence type="ECO:0000313" key="2">
    <source>
        <dbReference type="Proteomes" id="UP000789525"/>
    </source>
</evidence>
<organism evidence="1 2">
    <name type="scientific">Acaulospora colombiana</name>
    <dbReference type="NCBI Taxonomy" id="27376"/>
    <lineage>
        <taxon>Eukaryota</taxon>
        <taxon>Fungi</taxon>
        <taxon>Fungi incertae sedis</taxon>
        <taxon>Mucoromycota</taxon>
        <taxon>Glomeromycotina</taxon>
        <taxon>Glomeromycetes</taxon>
        <taxon>Diversisporales</taxon>
        <taxon>Acaulosporaceae</taxon>
        <taxon>Acaulospora</taxon>
    </lineage>
</organism>
<dbReference type="Proteomes" id="UP000789525">
    <property type="component" value="Unassembled WGS sequence"/>
</dbReference>
<protein>
    <submittedName>
        <fullName evidence="1">10906_t:CDS:1</fullName>
    </submittedName>
</protein>
<evidence type="ECO:0000313" key="1">
    <source>
        <dbReference type="EMBL" id="CAG8769803.1"/>
    </source>
</evidence>
<keyword evidence="2" id="KW-1185">Reference proteome</keyword>
<name>A0ACA9QZ30_9GLOM</name>
<feature type="non-terminal residue" evidence="1">
    <location>
        <position position="1"/>
    </location>
</feature>
<sequence>CVHKTELWTVQIAVTSVVANAGSSRDPFLPYLDPRLYHSVPTAGSRKMDVQGVWPHGSHRSKCQTRLRQPRSKRSTWRLGCSPVRYNLRHERTSVEIGMPRVEIPVTWVQLEVGYTRIASTVRELAISPRRYVDSRRETANTWIAILAWLLD</sequence>
<comment type="caution">
    <text evidence="1">The sequence shown here is derived from an EMBL/GenBank/DDBJ whole genome shotgun (WGS) entry which is preliminary data.</text>
</comment>
<reference evidence="1" key="1">
    <citation type="submission" date="2021-06" db="EMBL/GenBank/DDBJ databases">
        <authorList>
            <person name="Kallberg Y."/>
            <person name="Tangrot J."/>
            <person name="Rosling A."/>
        </authorList>
    </citation>
    <scope>NUCLEOTIDE SEQUENCE</scope>
    <source>
        <strain evidence="1">CL356</strain>
    </source>
</reference>